<feature type="transmembrane region" description="Helical" evidence="1">
    <location>
        <begin position="286"/>
        <end position="306"/>
    </location>
</feature>
<protein>
    <submittedName>
        <fullName evidence="2">Uncharacterized protein</fullName>
    </submittedName>
</protein>
<dbReference type="Pfam" id="PF03140">
    <property type="entry name" value="DUF247"/>
    <property type="match status" value="1"/>
</dbReference>
<keyword evidence="1" id="KW-1133">Transmembrane helix</keyword>
<dbReference type="PANTHER" id="PTHR31549:SF256">
    <property type="entry name" value="EXPRESSED PROTEIN"/>
    <property type="match status" value="1"/>
</dbReference>
<dbReference type="Proteomes" id="UP000006591">
    <property type="component" value="Chromosome 8"/>
</dbReference>
<dbReference type="EnsemblPlants" id="ONIVA08G01490.1">
    <property type="protein sequence ID" value="ONIVA08G01490.1"/>
    <property type="gene ID" value="ONIVA08G01490"/>
</dbReference>
<evidence type="ECO:0000313" key="3">
    <source>
        <dbReference type="Proteomes" id="UP000006591"/>
    </source>
</evidence>
<organism evidence="2">
    <name type="scientific">Oryza nivara</name>
    <name type="common">Indian wild rice</name>
    <name type="synonym">Oryza sativa f. spontanea</name>
    <dbReference type="NCBI Taxonomy" id="4536"/>
    <lineage>
        <taxon>Eukaryota</taxon>
        <taxon>Viridiplantae</taxon>
        <taxon>Streptophyta</taxon>
        <taxon>Embryophyta</taxon>
        <taxon>Tracheophyta</taxon>
        <taxon>Spermatophyta</taxon>
        <taxon>Magnoliopsida</taxon>
        <taxon>Liliopsida</taxon>
        <taxon>Poales</taxon>
        <taxon>Poaceae</taxon>
        <taxon>BOP clade</taxon>
        <taxon>Oryzoideae</taxon>
        <taxon>Oryzeae</taxon>
        <taxon>Oryzinae</taxon>
        <taxon>Oryza</taxon>
    </lineage>
</organism>
<evidence type="ECO:0000313" key="2">
    <source>
        <dbReference type="EnsemblPlants" id="ONIVA08G01490.1"/>
    </source>
</evidence>
<dbReference type="STRING" id="4536.A0A0E0I6R6"/>
<dbReference type="HOGENOM" id="CLU_020188_1_0_1"/>
<keyword evidence="1" id="KW-0472">Membrane</keyword>
<reference evidence="2" key="1">
    <citation type="submission" date="2015-04" db="UniProtKB">
        <authorList>
            <consortium name="EnsemblPlants"/>
        </authorList>
    </citation>
    <scope>IDENTIFICATION</scope>
    <source>
        <strain evidence="2">SL10</strain>
    </source>
</reference>
<keyword evidence="3" id="KW-1185">Reference proteome</keyword>
<dbReference type="OMA" id="ICQCASS"/>
<proteinExistence type="predicted"/>
<sequence>MMFHDGCFLLQYILNRFDIVDVALQSWFYSNDASMVRDIFLLENQLPWQVLDILRSFRSIHVGRFICQCASSFDAYVEFDKSPFVLDEIEYKPPHLLGLLWFYQSRLLNKPTESRTIDLPERDMIITSLPQCKSAIELAEMGIKLVANKKSHFRNMGISQGLLSGKLFLAPLVMDELNAYWLLNMVALEICLQGTSLGDQLFVSSYVYLLAILMNREEDVHELRVRGILHGKSSNRHTLIFFKNLAQLISIPIQYSFLMAQLEAYKRKRWMWIPIHKFAYNNFKTIITVFPIIGVLVGILRTLLSIKQHQQ</sequence>
<dbReference type="PANTHER" id="PTHR31549">
    <property type="entry name" value="PROTEIN, PUTATIVE (DUF247)-RELATED-RELATED"/>
    <property type="match status" value="1"/>
</dbReference>
<accession>A0A0E0I6R6</accession>
<dbReference type="Gramene" id="ONIVA08G01490.1">
    <property type="protein sequence ID" value="ONIVA08G01490.1"/>
    <property type="gene ID" value="ONIVA08G01490"/>
</dbReference>
<dbReference type="InterPro" id="IPR004158">
    <property type="entry name" value="DUF247_pln"/>
</dbReference>
<keyword evidence="1" id="KW-0812">Transmembrane</keyword>
<dbReference type="AlphaFoldDB" id="A0A0E0I6R6"/>
<evidence type="ECO:0000256" key="1">
    <source>
        <dbReference type="SAM" id="Phobius"/>
    </source>
</evidence>
<reference evidence="2" key="2">
    <citation type="submission" date="2018-04" db="EMBL/GenBank/DDBJ databases">
        <title>OnivRS2 (Oryza nivara Reference Sequence Version 2).</title>
        <authorList>
            <person name="Zhang J."/>
            <person name="Kudrna D."/>
            <person name="Lee S."/>
            <person name="Talag J."/>
            <person name="Rajasekar S."/>
            <person name="Welchert J."/>
            <person name="Hsing Y.-I."/>
            <person name="Wing R.A."/>
        </authorList>
    </citation>
    <scope>NUCLEOTIDE SEQUENCE [LARGE SCALE GENOMIC DNA]</scope>
    <source>
        <strain evidence="2">SL10</strain>
    </source>
</reference>
<name>A0A0E0I6R6_ORYNI</name>